<dbReference type="PANTHER" id="PTHR33144:SF16">
    <property type="entry name" value="OS02G0129000 PROTEIN"/>
    <property type="match status" value="1"/>
</dbReference>
<evidence type="ECO:0000313" key="1">
    <source>
        <dbReference type="EMBL" id="KAK8481930.1"/>
    </source>
</evidence>
<dbReference type="SUPFAM" id="SSF53098">
    <property type="entry name" value="Ribonuclease H-like"/>
    <property type="match status" value="1"/>
</dbReference>
<dbReference type="InterPro" id="IPR012337">
    <property type="entry name" value="RNaseH-like_sf"/>
</dbReference>
<dbReference type="EMBL" id="JBBPBN010000833">
    <property type="protein sequence ID" value="KAK8481930.1"/>
    <property type="molecule type" value="Genomic_DNA"/>
</dbReference>
<accession>A0ABR1ZMQ0</accession>
<dbReference type="InterPro" id="IPR036397">
    <property type="entry name" value="RNaseH_sf"/>
</dbReference>
<sequence length="257" mass="28955">MAKRKRLNVVSLIGSRAQVEEQRATSAQHQDQSQIQQSGQSEEVRGGSQQSHEEQSQPSLGNINRKKVRGATLMSEIWELPEGQRVIVKINNLFQPVGEESTCLCRFIGTMVRKAEFAPINYLNWHEMPNNRKEEMWSTIEIAKLQRPSLGSWVPFSVGYLKFNVDASVNGNYEVGGIGGILKDHNINHLVIFSKCIGLIDRTGTELAVVLEACLIFETSKWKKNSSLIIEFDCLTIIHWINNFGDVLAVFANDVQK</sequence>
<proteinExistence type="predicted"/>
<keyword evidence="2" id="KW-1185">Reference proteome</keyword>
<reference evidence="1 2" key="1">
    <citation type="journal article" date="2024" name="G3 (Bethesda)">
        <title>Genome assembly of Hibiscus sabdariffa L. provides insights into metabolisms of medicinal natural products.</title>
        <authorList>
            <person name="Kim T."/>
        </authorList>
    </citation>
    <scope>NUCLEOTIDE SEQUENCE [LARGE SCALE GENOMIC DNA]</scope>
    <source>
        <strain evidence="1">TK-2024</strain>
        <tissue evidence="1">Old leaves</tissue>
    </source>
</reference>
<dbReference type="Proteomes" id="UP001396334">
    <property type="component" value="Unassembled WGS sequence"/>
</dbReference>
<comment type="caution">
    <text evidence="1">The sequence shown here is derived from an EMBL/GenBank/DDBJ whole genome shotgun (WGS) entry which is preliminary data.</text>
</comment>
<dbReference type="Gene3D" id="3.30.420.10">
    <property type="entry name" value="Ribonuclease H-like superfamily/Ribonuclease H"/>
    <property type="match status" value="1"/>
</dbReference>
<organism evidence="1 2">
    <name type="scientific">Hibiscus sabdariffa</name>
    <name type="common">roselle</name>
    <dbReference type="NCBI Taxonomy" id="183260"/>
    <lineage>
        <taxon>Eukaryota</taxon>
        <taxon>Viridiplantae</taxon>
        <taxon>Streptophyta</taxon>
        <taxon>Embryophyta</taxon>
        <taxon>Tracheophyta</taxon>
        <taxon>Spermatophyta</taxon>
        <taxon>Magnoliopsida</taxon>
        <taxon>eudicotyledons</taxon>
        <taxon>Gunneridae</taxon>
        <taxon>Pentapetalae</taxon>
        <taxon>rosids</taxon>
        <taxon>malvids</taxon>
        <taxon>Malvales</taxon>
        <taxon>Malvaceae</taxon>
        <taxon>Malvoideae</taxon>
        <taxon>Hibiscus</taxon>
    </lineage>
</organism>
<evidence type="ECO:0000313" key="2">
    <source>
        <dbReference type="Proteomes" id="UP001396334"/>
    </source>
</evidence>
<gene>
    <name evidence="1" type="ORF">V6N11_047883</name>
</gene>
<dbReference type="PANTHER" id="PTHR33144">
    <property type="entry name" value="OS10G0409366 PROTEIN-RELATED"/>
    <property type="match status" value="1"/>
</dbReference>
<name>A0ABR1ZMQ0_9ROSI</name>
<protein>
    <submittedName>
        <fullName evidence="1">Uncharacterized protein</fullName>
    </submittedName>
</protein>